<organism evidence="1 2">
    <name type="scientific">Periconia digitata</name>
    <dbReference type="NCBI Taxonomy" id="1303443"/>
    <lineage>
        <taxon>Eukaryota</taxon>
        <taxon>Fungi</taxon>
        <taxon>Dikarya</taxon>
        <taxon>Ascomycota</taxon>
        <taxon>Pezizomycotina</taxon>
        <taxon>Dothideomycetes</taxon>
        <taxon>Pleosporomycetidae</taxon>
        <taxon>Pleosporales</taxon>
        <taxon>Massarineae</taxon>
        <taxon>Periconiaceae</taxon>
        <taxon>Periconia</taxon>
    </lineage>
</organism>
<name>A0A9W4XVL6_9PLEO</name>
<dbReference type="AlphaFoldDB" id="A0A9W4XVL6"/>
<dbReference type="EMBL" id="CAOQHR010000009">
    <property type="protein sequence ID" value="CAI6339531.1"/>
    <property type="molecule type" value="Genomic_DNA"/>
</dbReference>
<proteinExistence type="predicted"/>
<evidence type="ECO:0000313" key="1">
    <source>
        <dbReference type="EMBL" id="CAI6339531.1"/>
    </source>
</evidence>
<evidence type="ECO:0000313" key="2">
    <source>
        <dbReference type="Proteomes" id="UP001152607"/>
    </source>
</evidence>
<reference evidence="1" key="1">
    <citation type="submission" date="2023-01" db="EMBL/GenBank/DDBJ databases">
        <authorList>
            <person name="Van Ghelder C."/>
            <person name="Rancurel C."/>
        </authorList>
    </citation>
    <scope>NUCLEOTIDE SEQUENCE</scope>
    <source>
        <strain evidence="1">CNCM I-4278</strain>
    </source>
</reference>
<gene>
    <name evidence="1" type="ORF">PDIGIT_LOCUS12691</name>
</gene>
<keyword evidence="2" id="KW-1185">Reference proteome</keyword>
<comment type="caution">
    <text evidence="1">The sequence shown here is derived from an EMBL/GenBank/DDBJ whole genome shotgun (WGS) entry which is preliminary data.</text>
</comment>
<dbReference type="Proteomes" id="UP001152607">
    <property type="component" value="Unassembled WGS sequence"/>
</dbReference>
<protein>
    <submittedName>
        <fullName evidence="1">Uncharacterized protein</fullName>
    </submittedName>
</protein>
<accession>A0A9W4XVL6</accession>
<sequence>MHTHVRSTVQDRPQRLEVVGSDFLSRTQVKNTGSYFCRLRGLSWYVPFTRKLAKLTLSVPLPKPQ</sequence>